<reference evidence="3 4" key="1">
    <citation type="submission" date="2016-05" db="EMBL/GenBank/DDBJ databases">
        <title>Genome sequencing reveals origins of a unique bacterial endosymbiosis in the earliest lineages of terrestrial Fungi.</title>
        <authorList>
            <consortium name="DOE Joint Genome Institute"/>
            <person name="Uehling J."/>
            <person name="Gryganskyi A."/>
            <person name="Hameed K."/>
            <person name="Tschaplinski T."/>
            <person name="Misztal P."/>
            <person name="Wu S."/>
            <person name="Desiro A."/>
            <person name="Vande Pol N."/>
            <person name="Du Z.-Y."/>
            <person name="Zienkiewicz A."/>
            <person name="Zienkiewicz K."/>
            <person name="Morin E."/>
            <person name="Tisserant E."/>
            <person name="Splivallo R."/>
            <person name="Hainaut M."/>
            <person name="Henrissat B."/>
            <person name="Ohm R."/>
            <person name="Kuo A."/>
            <person name="Yan J."/>
            <person name="Lipzen A."/>
            <person name="Nolan M."/>
            <person name="Labutti K."/>
            <person name="Barry K."/>
            <person name="Goldstein A."/>
            <person name="Labbe J."/>
            <person name="Schadt C."/>
            <person name="Tuskan G."/>
            <person name="Grigoriev I."/>
            <person name="Martin F."/>
            <person name="Vilgalys R."/>
            <person name="Bonito G."/>
        </authorList>
    </citation>
    <scope>NUCLEOTIDE SEQUENCE [LARGE SCALE GENOMIC DNA]</scope>
    <source>
        <strain evidence="3 4">AG-77</strain>
    </source>
</reference>
<dbReference type="InterPro" id="IPR006597">
    <property type="entry name" value="Sel1-like"/>
</dbReference>
<dbReference type="InterPro" id="IPR050767">
    <property type="entry name" value="Sel1_AlgK"/>
</dbReference>
<comment type="similarity">
    <text evidence="1">Belongs to the sel-1 family.</text>
</comment>
<dbReference type="Gene3D" id="1.25.40.10">
    <property type="entry name" value="Tetratricopeptide repeat domain"/>
    <property type="match status" value="3"/>
</dbReference>
<gene>
    <name evidence="3" type="ORF">K457DRAFT_1793676</name>
</gene>
<keyword evidence="4" id="KW-1185">Reference proteome</keyword>
<feature type="non-terminal residue" evidence="3">
    <location>
        <position position="558"/>
    </location>
</feature>
<organism evidence="3 4">
    <name type="scientific">Linnemannia elongata AG-77</name>
    <dbReference type="NCBI Taxonomy" id="1314771"/>
    <lineage>
        <taxon>Eukaryota</taxon>
        <taxon>Fungi</taxon>
        <taxon>Fungi incertae sedis</taxon>
        <taxon>Mucoromycota</taxon>
        <taxon>Mortierellomycotina</taxon>
        <taxon>Mortierellomycetes</taxon>
        <taxon>Mortierellales</taxon>
        <taxon>Mortierellaceae</taxon>
        <taxon>Linnemannia</taxon>
    </lineage>
</organism>
<evidence type="ECO:0000313" key="3">
    <source>
        <dbReference type="EMBL" id="OAQ25650.1"/>
    </source>
</evidence>
<name>A0A197JKG9_9FUNG</name>
<dbReference type="InterPro" id="IPR011990">
    <property type="entry name" value="TPR-like_helical_dom_sf"/>
</dbReference>
<dbReference type="SUPFAM" id="SSF81901">
    <property type="entry name" value="HCP-like"/>
    <property type="match status" value="3"/>
</dbReference>
<dbReference type="SMART" id="SM00671">
    <property type="entry name" value="SEL1"/>
    <property type="match status" value="8"/>
</dbReference>
<dbReference type="Pfam" id="PF08238">
    <property type="entry name" value="Sel1"/>
    <property type="match status" value="8"/>
</dbReference>
<feature type="region of interest" description="Disordered" evidence="2">
    <location>
        <begin position="281"/>
        <end position="309"/>
    </location>
</feature>
<evidence type="ECO:0000256" key="1">
    <source>
        <dbReference type="ARBA" id="ARBA00038101"/>
    </source>
</evidence>
<evidence type="ECO:0000313" key="4">
    <source>
        <dbReference type="Proteomes" id="UP000078512"/>
    </source>
</evidence>
<feature type="compositionally biased region" description="Polar residues" evidence="2">
    <location>
        <begin position="133"/>
        <end position="146"/>
    </location>
</feature>
<dbReference type="PANTHER" id="PTHR11102:SF160">
    <property type="entry name" value="ERAD-ASSOCIATED E3 UBIQUITIN-PROTEIN LIGASE COMPONENT HRD3"/>
    <property type="match status" value="1"/>
</dbReference>
<dbReference type="PANTHER" id="PTHR11102">
    <property type="entry name" value="SEL-1-LIKE PROTEIN"/>
    <property type="match status" value="1"/>
</dbReference>
<proteinExistence type="inferred from homology"/>
<feature type="compositionally biased region" description="Polar residues" evidence="2">
    <location>
        <begin position="288"/>
        <end position="309"/>
    </location>
</feature>
<dbReference type="AlphaFoldDB" id="A0A197JKG9"/>
<dbReference type="Proteomes" id="UP000078512">
    <property type="component" value="Unassembled WGS sequence"/>
</dbReference>
<feature type="region of interest" description="Disordered" evidence="2">
    <location>
        <begin position="133"/>
        <end position="162"/>
    </location>
</feature>
<dbReference type="EMBL" id="KV442076">
    <property type="protein sequence ID" value="OAQ25650.1"/>
    <property type="molecule type" value="Genomic_DNA"/>
</dbReference>
<evidence type="ECO:0000256" key="2">
    <source>
        <dbReference type="SAM" id="MobiDB-lite"/>
    </source>
</evidence>
<sequence length="558" mass="62471">MSVAPPNTQAIRSVNINNSASTPPHPNEVVYVDVYTDPITKDKFILWEDIRVAFHNALHIRHKARVLPFMKDANFNTIRPFRIVVILGEVLDIIVGNLPNTIPQREQPSVLRQIEEQAARLPKHNPLSTMRTITSTHPSSSLQTSRFAPAGNIFPRTGNNNRQQLDESALRARNMELAKKYARDAMVKVAAKLDLNALYTKGEAPPGDFWKALECYLKAVHQSHAHAQVSVGDLFSEGQGVNKDSSVAMGWYLKAAFQGDTNAQRKLETLTRSQLRQTLVPNAPIDNTPDNKQHSSNPTDVQPPNSNNELQITTSAFEGVDRILLNASLGNRYSQVAVGDMYSEGKWVPQDYQEAMRWYLKAAEQGEPVGQYRVGILYNNGQGVPQNYAQAMAWYHLSANQGYVSAQHKIAFLYYSGRGVDRDYVSAAQWYLMAAHQGHALSQYTIGVLYNRGEGISQDYSQAMDWYLKAANQGNTLAQFNIGLLYAFGLGVPRNYELAMTWYRKAADQGHVESQYNIGKFYRSGHGVPQDNAQAMTWFRKAADQGNILAQFNVGLLY</sequence>
<dbReference type="STRING" id="1314771.A0A197JKG9"/>
<protein>
    <submittedName>
        <fullName evidence="3">HCP-like protein</fullName>
    </submittedName>
</protein>
<accession>A0A197JKG9</accession>
<dbReference type="OrthoDB" id="272077at2759"/>